<dbReference type="AlphaFoldDB" id="A0A397JAY2"/>
<accession>A0A397JAY2</accession>
<dbReference type="EMBL" id="PQFF01000092">
    <property type="protein sequence ID" value="RHZ83146.1"/>
    <property type="molecule type" value="Genomic_DNA"/>
</dbReference>
<protein>
    <submittedName>
        <fullName evidence="1">Uncharacterized protein</fullName>
    </submittedName>
</protein>
<proteinExistence type="predicted"/>
<organism evidence="1 2">
    <name type="scientific">Diversispora epigaea</name>
    <dbReference type="NCBI Taxonomy" id="1348612"/>
    <lineage>
        <taxon>Eukaryota</taxon>
        <taxon>Fungi</taxon>
        <taxon>Fungi incertae sedis</taxon>
        <taxon>Mucoromycota</taxon>
        <taxon>Glomeromycotina</taxon>
        <taxon>Glomeromycetes</taxon>
        <taxon>Diversisporales</taxon>
        <taxon>Diversisporaceae</taxon>
        <taxon>Diversispora</taxon>
    </lineage>
</organism>
<dbReference type="Proteomes" id="UP000266861">
    <property type="component" value="Unassembled WGS sequence"/>
</dbReference>
<sequence length="95" mass="11124">MFEVASQWLMIKKEFPIIDFIVPTYIGNLQHVASNSPIKIFSFLKIMNFHNSTELAGFVQNLLEQFFVDGKLGCYRCFQDLDLRNIFDVCNFIIH</sequence>
<evidence type="ECO:0000313" key="1">
    <source>
        <dbReference type="EMBL" id="RHZ83146.1"/>
    </source>
</evidence>
<comment type="caution">
    <text evidence="1">The sequence shown here is derived from an EMBL/GenBank/DDBJ whole genome shotgun (WGS) entry which is preliminary data.</text>
</comment>
<evidence type="ECO:0000313" key="2">
    <source>
        <dbReference type="Proteomes" id="UP000266861"/>
    </source>
</evidence>
<keyword evidence="2" id="KW-1185">Reference proteome</keyword>
<reference evidence="1 2" key="1">
    <citation type="submission" date="2018-08" db="EMBL/GenBank/DDBJ databases">
        <title>Genome and evolution of the arbuscular mycorrhizal fungus Diversispora epigaea (formerly Glomus versiforme) and its bacterial endosymbionts.</title>
        <authorList>
            <person name="Sun X."/>
            <person name="Fei Z."/>
            <person name="Harrison M."/>
        </authorList>
    </citation>
    <scope>NUCLEOTIDE SEQUENCE [LARGE SCALE GENOMIC DNA]</scope>
    <source>
        <strain evidence="1 2">IT104</strain>
    </source>
</reference>
<gene>
    <name evidence="1" type="ORF">Glove_99g120</name>
</gene>
<name>A0A397JAY2_9GLOM</name>